<proteinExistence type="predicted"/>
<dbReference type="InterPro" id="IPR057709">
    <property type="entry name" value="DUF7949"/>
</dbReference>
<dbReference type="InParanoid" id="A0A152A2G7"/>
<dbReference type="InterPro" id="IPR056645">
    <property type="entry name" value="DUF7743"/>
</dbReference>
<reference evidence="4 5" key="1">
    <citation type="submission" date="2015-12" db="EMBL/GenBank/DDBJ databases">
        <title>Dictyostelia acquired genes for synthesis and detection of signals that induce cell-type specialization by lateral gene transfer from prokaryotes.</title>
        <authorList>
            <person name="Gloeckner G."/>
            <person name="Schaap P."/>
        </authorList>
    </citation>
    <scope>NUCLEOTIDE SEQUENCE [LARGE SCALE GENOMIC DNA]</scope>
    <source>
        <strain evidence="4 5">TK</strain>
    </source>
</reference>
<dbReference type="OrthoDB" id="21537at2759"/>
<sequence length="1328" mass="151222">MDSCDFTYVILITADIGDLDIISVSSTTTFQNNISIIQNDNRNFLFNYNLRVPINNNDNLTGLFLVNNLLNIGGTIQYDCLEVPFPLVNLQRPDPFRMLLFNKYYQLLEFDLVKESSFNFSNTYPDTFSCQVFNNLGYRYFSIECSIISFINFNVENITFTFSDPQSRSTQFTFNSFINSNQNPTVQVNQFYDLASKSQDFKRIYYISEFQNYQNPAFFIDTGLSSVGFVFPSGNNQPISGNILNYRTLYFSTTEGDSSFTIENNYLNNGTIEKIGFLNYLTTNYNYQINDILITFSQSGSEGNFDFQLRIEIENYRSFGYYSNYGSLLTPITYEYPYGVVGVIPNGLVTKLYYPLPQYRNTLYVYTTEYDIYDNIINPTGPIDTIPPALEKIDIFTVGLKSFLFRIQASDDISGVSVIKINFFNTLSSANLVSGTLVNGVWEKYFNLTYPDLQSINAGLNTLNLYDFAGNEQTYYQYFNFKPLPTFFPLSTAIPYENSIIKIDSLRFLINDVDISVVGCKNLLYINFSGPIDITQEIALYTPSDSVFFYGKWDIDQKAFVIPINIKPRLFSGNIEYHVIVRGLTYESVYFPDEWQLRVTSYYADLEPPMITEISFWPNGVVDIAENQQVNIGWNFTITDNLNGFKIGNVTVVSTKDQYVPLIFTIYPQPNQDPTSSQYSVSIDITFDNCTDSSYYIQSIELLDNNNNKAIYRDPTIDKFDQTMTPIMYLLNSSQNPSDLYIPITCQLFITDQTPPYIANLTVIVDSPPLNLYSTNRDIFIQFEVTDAESSISPRHLPKCYLFSNINLEVAQSISTLFYYNEQTPKSQTFTCHFKLPYGYGYPYDQLYLSINGFSDARLNIAGYTPVDLENSNLDYSIPILFDKVRPIIDHLSFNETTLMVFGYGFGLDNSSFILRVVYQDSQIQNLTSQFQSDVLVLFSGLRQNQTNFNISAIVDGKPESNSVTVHVNIVEPIDPEPLVPCKGNPLCGGPLNGKCTQRRGCQCYYPWVGEDCQSMGIPPDDLQINNSDPNVGNTYPLVEQVVLTSLIKFESLRELDVTGKEVAIYKFINWTYTNSTPLTQDVYQEYTYKTNFTNQGKITKVRVIIQYYNILTTYYFANQKLEMFPSTIKYAIDLSTYKFNSVNNSLQMVISSTFKSSTIGDSCSFQDYGLVVNSEIEYVRLQVNGNSLYCRYIKKGVIDNSIKLINNTVFPVDNQLQNGTTACRKVGINIPYYIANALVNLDFTVLADQIPAINRTGSICDFHGSSSETIQGPPEPNDNLSVGQIVGIVIGGVGALVLILVIILWIKKKYIRRRRTPNPFTINLKNF</sequence>
<dbReference type="PANTHER" id="PTHR31378">
    <property type="entry name" value="EGF-LIKE DOMAIN-CONTAINING PROTEIN-RELATED-RELATED"/>
    <property type="match status" value="1"/>
</dbReference>
<dbReference type="EMBL" id="LODT01000016">
    <property type="protein sequence ID" value="KYR00295.1"/>
    <property type="molecule type" value="Genomic_DNA"/>
</dbReference>
<evidence type="ECO:0000259" key="2">
    <source>
        <dbReference type="PROSITE" id="PS00022"/>
    </source>
</evidence>
<keyword evidence="5" id="KW-1185">Reference proteome</keyword>
<feature type="domain" description="EGF-like" evidence="2 3">
    <location>
        <begin position="1002"/>
        <end position="1013"/>
    </location>
</feature>
<dbReference type="InterPro" id="IPR055462">
    <property type="entry name" value="DUF7034"/>
</dbReference>
<keyword evidence="1" id="KW-0472">Membrane</keyword>
<dbReference type="Pfam" id="PF23033">
    <property type="entry name" value="DUF7034"/>
    <property type="match status" value="1"/>
</dbReference>
<protein>
    <recommendedName>
        <fullName evidence="2 3">EGF-like domain-containing protein</fullName>
    </recommendedName>
</protein>
<dbReference type="Pfam" id="PF23034">
    <property type="entry name" value="DUF7035"/>
    <property type="match status" value="1"/>
</dbReference>
<accession>A0A152A2G7</accession>
<dbReference type="Pfam" id="PF25820">
    <property type="entry name" value="DUF7949"/>
    <property type="match status" value="1"/>
</dbReference>
<gene>
    <name evidence="4" type="ORF">DLAC_03461</name>
</gene>
<comment type="caution">
    <text evidence="4">The sequence shown here is derived from an EMBL/GenBank/DDBJ whole genome shotgun (WGS) entry which is preliminary data.</text>
</comment>
<dbReference type="InterPro" id="IPR055463">
    <property type="entry name" value="DUF7035"/>
</dbReference>
<evidence type="ECO:0000313" key="4">
    <source>
        <dbReference type="EMBL" id="KYR00295.1"/>
    </source>
</evidence>
<keyword evidence="1" id="KW-1133">Transmembrane helix</keyword>
<feature type="transmembrane region" description="Helical" evidence="1">
    <location>
        <begin position="1286"/>
        <end position="1307"/>
    </location>
</feature>
<dbReference type="PROSITE" id="PS01186">
    <property type="entry name" value="EGF_2"/>
    <property type="match status" value="1"/>
</dbReference>
<keyword evidence="1" id="KW-0812">Transmembrane</keyword>
<dbReference type="PANTHER" id="PTHR31378:SF17">
    <property type="match status" value="1"/>
</dbReference>
<evidence type="ECO:0000256" key="1">
    <source>
        <dbReference type="SAM" id="Phobius"/>
    </source>
</evidence>
<organism evidence="4 5">
    <name type="scientific">Tieghemostelium lacteum</name>
    <name type="common">Slime mold</name>
    <name type="synonym">Dictyostelium lacteum</name>
    <dbReference type="NCBI Taxonomy" id="361077"/>
    <lineage>
        <taxon>Eukaryota</taxon>
        <taxon>Amoebozoa</taxon>
        <taxon>Evosea</taxon>
        <taxon>Eumycetozoa</taxon>
        <taxon>Dictyostelia</taxon>
        <taxon>Dictyosteliales</taxon>
        <taxon>Raperosteliaceae</taxon>
        <taxon>Tieghemostelium</taxon>
    </lineage>
</organism>
<dbReference type="Proteomes" id="UP000076078">
    <property type="component" value="Unassembled WGS sequence"/>
</dbReference>
<name>A0A152A2G7_TIELA</name>
<dbReference type="InterPro" id="IPR000742">
    <property type="entry name" value="EGF"/>
</dbReference>
<evidence type="ECO:0000313" key="5">
    <source>
        <dbReference type="Proteomes" id="UP000076078"/>
    </source>
</evidence>
<dbReference type="Pfam" id="PF24893">
    <property type="entry name" value="DUF7743"/>
    <property type="match status" value="1"/>
</dbReference>
<dbReference type="PROSITE" id="PS00022">
    <property type="entry name" value="EGF_1"/>
    <property type="match status" value="1"/>
</dbReference>
<evidence type="ECO:0000259" key="3">
    <source>
        <dbReference type="PROSITE" id="PS01186"/>
    </source>
</evidence>